<dbReference type="GO" id="GO:0030425">
    <property type="term" value="C:dendrite"/>
    <property type="evidence" value="ECO:0007669"/>
    <property type="project" value="TreeGrafter"/>
</dbReference>
<dbReference type="GO" id="GO:0005886">
    <property type="term" value="C:plasma membrane"/>
    <property type="evidence" value="ECO:0007669"/>
    <property type="project" value="TreeGrafter"/>
</dbReference>
<dbReference type="GO" id="GO:0005524">
    <property type="term" value="F:ATP binding"/>
    <property type="evidence" value="ECO:0007669"/>
    <property type="project" value="UniProtKB-KW"/>
</dbReference>
<dbReference type="GO" id="GO:0007411">
    <property type="term" value="P:axon guidance"/>
    <property type="evidence" value="ECO:0007669"/>
    <property type="project" value="TreeGrafter"/>
</dbReference>
<dbReference type="SUPFAM" id="SSF49785">
    <property type="entry name" value="Galactose-binding domain-like"/>
    <property type="match status" value="1"/>
</dbReference>
<proteinExistence type="predicted"/>
<evidence type="ECO:0000256" key="5">
    <source>
        <dbReference type="ARBA" id="ARBA00023170"/>
    </source>
</evidence>
<evidence type="ECO:0000313" key="8">
    <source>
        <dbReference type="Proteomes" id="UP000822369"/>
    </source>
</evidence>
<dbReference type="InterPro" id="IPR008979">
    <property type="entry name" value="Galactose-bd-like_sf"/>
</dbReference>
<dbReference type="InterPro" id="IPR001090">
    <property type="entry name" value="Ephrin_rcpt_lig-bd_dom"/>
</dbReference>
<feature type="domain" description="Eph LBD" evidence="6">
    <location>
        <begin position="1"/>
        <end position="136"/>
    </location>
</feature>
<dbReference type="OMA" id="SVQWDAI"/>
<evidence type="ECO:0000256" key="3">
    <source>
        <dbReference type="ARBA" id="ARBA00022840"/>
    </source>
</evidence>
<comment type="subcellular location">
    <subcellularLocation>
        <location evidence="1">Membrane</location>
        <topology evidence="1">Single-pass membrane protein</topology>
    </subcellularLocation>
</comment>
<reference evidence="7" key="1">
    <citation type="submission" date="2020-03" db="EMBL/GenBank/DDBJ databases">
        <title>Intra-Species Differences in Population Size shape Life History and Genome Evolution.</title>
        <authorList>
            <person name="Willemsen D."/>
            <person name="Cui R."/>
            <person name="Valenzano D.R."/>
        </authorList>
    </citation>
    <scope>NUCLEOTIDE SEQUENCE</scope>
    <source>
        <strain evidence="7">GRZ</strain>
        <tissue evidence="7">Whole</tissue>
    </source>
</reference>
<dbReference type="GO" id="GO:0005005">
    <property type="term" value="F:transmembrane-ephrin receptor activity"/>
    <property type="evidence" value="ECO:0007669"/>
    <property type="project" value="TreeGrafter"/>
</dbReference>
<keyword evidence="4" id="KW-0472">Membrane</keyword>
<gene>
    <name evidence="7" type="ORF">G4P62_019657</name>
</gene>
<keyword evidence="5 7" id="KW-0675">Receptor</keyword>
<dbReference type="Proteomes" id="UP000822369">
    <property type="component" value="Chromosome 14"/>
</dbReference>
<dbReference type="AlphaFoldDB" id="A0A9D3BI93"/>
<sequence>MSNCLFLSVSAQWDAINEMDEYFTPIHTYQVCNVMSPSQNNWLRTDWIPREGARRIYIEVKFTLRDCNSMPGVLGTCKETFNLYYYESDRPAGSAIRENQFIKIDTIAADESFTGVDLGVRRLKLNTEVRSKVSNS</sequence>
<dbReference type="Gene3D" id="2.60.120.260">
    <property type="entry name" value="Galactose-binding domain-like"/>
    <property type="match status" value="1"/>
</dbReference>
<protein>
    <submittedName>
        <fullName evidence="7">Ephrin type-A receptor 8-like</fullName>
    </submittedName>
</protein>
<evidence type="ECO:0000259" key="6">
    <source>
        <dbReference type="PROSITE" id="PS51550"/>
    </source>
</evidence>
<dbReference type="InterPro" id="IPR050449">
    <property type="entry name" value="Ephrin_rcpt_TKs"/>
</dbReference>
<accession>A0A9D3BI93</accession>
<comment type="caution">
    <text evidence="7">The sequence shown here is derived from an EMBL/GenBank/DDBJ whole genome shotgun (WGS) entry which is preliminary data.</text>
</comment>
<dbReference type="SMART" id="SM00615">
    <property type="entry name" value="EPH_lbd"/>
    <property type="match status" value="1"/>
</dbReference>
<dbReference type="Pfam" id="PF01404">
    <property type="entry name" value="Ephrin_lbd"/>
    <property type="match status" value="1"/>
</dbReference>
<organism evidence="7 8">
    <name type="scientific">Nothobranchius furzeri</name>
    <name type="common">Turquoise killifish</name>
    <dbReference type="NCBI Taxonomy" id="105023"/>
    <lineage>
        <taxon>Eukaryota</taxon>
        <taxon>Metazoa</taxon>
        <taxon>Chordata</taxon>
        <taxon>Craniata</taxon>
        <taxon>Vertebrata</taxon>
        <taxon>Euteleostomi</taxon>
        <taxon>Actinopterygii</taxon>
        <taxon>Neopterygii</taxon>
        <taxon>Teleostei</taxon>
        <taxon>Neoteleostei</taxon>
        <taxon>Acanthomorphata</taxon>
        <taxon>Ovalentaria</taxon>
        <taxon>Atherinomorphae</taxon>
        <taxon>Cyprinodontiformes</taxon>
        <taxon>Nothobranchiidae</taxon>
        <taxon>Nothobranchius</taxon>
    </lineage>
</organism>
<dbReference type="EMBL" id="JAAVVJ010000014">
    <property type="protein sequence ID" value="KAF7209004.1"/>
    <property type="molecule type" value="Genomic_DNA"/>
</dbReference>
<evidence type="ECO:0000256" key="1">
    <source>
        <dbReference type="ARBA" id="ARBA00004167"/>
    </source>
</evidence>
<dbReference type="KEGG" id="nfu:107373555"/>
<dbReference type="PANTHER" id="PTHR46877">
    <property type="entry name" value="EPH RECEPTOR A5"/>
    <property type="match status" value="1"/>
</dbReference>
<name>A0A9D3BI93_NOTFU</name>
<evidence type="ECO:0000256" key="4">
    <source>
        <dbReference type="ARBA" id="ARBA00023136"/>
    </source>
</evidence>
<keyword evidence="3" id="KW-0067">ATP-binding</keyword>
<keyword evidence="2" id="KW-0547">Nucleotide-binding</keyword>
<dbReference type="PANTHER" id="PTHR46877:SF7">
    <property type="entry name" value="EPHRIN TYPE-A RECEPTOR 8"/>
    <property type="match status" value="1"/>
</dbReference>
<evidence type="ECO:0000313" key="7">
    <source>
        <dbReference type="EMBL" id="KAF7209004.1"/>
    </source>
</evidence>
<evidence type="ECO:0000256" key="2">
    <source>
        <dbReference type="ARBA" id="ARBA00022741"/>
    </source>
</evidence>
<dbReference type="PROSITE" id="PS51550">
    <property type="entry name" value="EPH_LBD"/>
    <property type="match status" value="1"/>
</dbReference>